<keyword evidence="6" id="KW-0326">Glycosidase</keyword>
<dbReference type="PANTHER" id="PTHR31983:SF0">
    <property type="entry name" value="GLUCAN ENDO-1,3-BETA-D-GLUCOSIDASE 2"/>
    <property type="match status" value="1"/>
</dbReference>
<dbReference type="STRING" id="869754.A0A1A0H6P5"/>
<evidence type="ECO:0000256" key="4">
    <source>
        <dbReference type="ARBA" id="ARBA00022801"/>
    </source>
</evidence>
<dbReference type="Proteomes" id="UP000092555">
    <property type="component" value="Unassembled WGS sequence"/>
</dbReference>
<evidence type="ECO:0000256" key="6">
    <source>
        <dbReference type="ARBA" id="ARBA00023295"/>
    </source>
</evidence>
<evidence type="ECO:0000256" key="5">
    <source>
        <dbReference type="ARBA" id="ARBA00023277"/>
    </source>
</evidence>
<evidence type="ECO:0000259" key="9">
    <source>
        <dbReference type="Pfam" id="PF03639"/>
    </source>
</evidence>
<comment type="caution">
    <text evidence="11">The sequence shown here is derived from an EMBL/GenBank/DDBJ whole genome shotgun (WGS) entry which is preliminary data.</text>
</comment>
<keyword evidence="8" id="KW-0624">Polysaccharide degradation</keyword>
<dbReference type="GO" id="GO:0042973">
    <property type="term" value="F:glucan endo-1,3-beta-D-glucosidase activity"/>
    <property type="evidence" value="ECO:0007669"/>
    <property type="project" value="UniProtKB-EC"/>
</dbReference>
<reference evidence="11 12" key="1">
    <citation type="submission" date="2016-05" db="EMBL/GenBank/DDBJ databases">
        <title>Comparative genomics of biotechnologically important yeasts.</title>
        <authorList>
            <consortium name="DOE Joint Genome Institute"/>
            <person name="Riley R."/>
            <person name="Haridas S."/>
            <person name="Wolfe K.H."/>
            <person name="Lopes M.R."/>
            <person name="Hittinger C.T."/>
            <person name="Goker M."/>
            <person name="Salamov A."/>
            <person name="Wisecaver J."/>
            <person name="Long T.M."/>
            <person name="Aerts A.L."/>
            <person name="Barry K."/>
            <person name="Choi C."/>
            <person name="Clum A."/>
            <person name="Coughlan A.Y."/>
            <person name="Deshpande S."/>
            <person name="Douglass A.P."/>
            <person name="Hanson S.J."/>
            <person name="Klenk H.-P."/>
            <person name="LaButti K."/>
            <person name="Lapidus A."/>
            <person name="Lindquist E."/>
            <person name="Lipzen A."/>
            <person name="Meier-kolthoff J.P."/>
            <person name="Ohm R.A."/>
            <person name="Otillar R.P."/>
            <person name="Pangilinan J."/>
            <person name="Peng Y."/>
            <person name="Rokas A."/>
            <person name="Rosa C.A."/>
            <person name="Scheuner C."/>
            <person name="Sibirny A.A."/>
            <person name="Slot J.C."/>
            <person name="Stielow J.B."/>
            <person name="Sun H."/>
            <person name="Kurtzman C.P."/>
            <person name="Blackwell M."/>
            <person name="Grigoriev I.V."/>
            <person name="Jeffries T.W."/>
        </authorList>
    </citation>
    <scope>NUCLEOTIDE SEQUENCE [LARGE SCALE GENOMIC DNA]</scope>
    <source>
        <strain evidence="11 12">NRRL YB-4993</strain>
    </source>
</reference>
<dbReference type="Pfam" id="PF17652">
    <property type="entry name" value="Glyco_hydro81C"/>
    <property type="match status" value="1"/>
</dbReference>
<keyword evidence="5" id="KW-0119">Carbohydrate metabolism</keyword>
<dbReference type="GO" id="GO:0052861">
    <property type="term" value="F:endo-1,3(4)-beta-glucanase activity"/>
    <property type="evidence" value="ECO:0007669"/>
    <property type="project" value="InterPro"/>
</dbReference>
<keyword evidence="4 11" id="KW-0378">Hydrolase</keyword>
<dbReference type="Gene3D" id="2.70.98.30">
    <property type="entry name" value="Golgi alpha-mannosidase II, domain 4"/>
    <property type="match status" value="1"/>
</dbReference>
<dbReference type="GO" id="GO:0000272">
    <property type="term" value="P:polysaccharide catabolic process"/>
    <property type="evidence" value="ECO:0007669"/>
    <property type="project" value="UniProtKB-KW"/>
</dbReference>
<dbReference type="EC" id="3.2.1.39" evidence="3"/>
<dbReference type="Gene3D" id="1.20.5.420">
    <property type="entry name" value="Immunoglobulin FC, subunit C"/>
    <property type="match status" value="1"/>
</dbReference>
<comment type="catalytic activity">
    <reaction evidence="1">
        <text>Hydrolysis of (1-&gt;3)-beta-D-glucosidic linkages in (1-&gt;3)-beta-D-glucans.</text>
        <dbReference type="EC" id="3.2.1.39"/>
    </reaction>
</comment>
<dbReference type="PANTHER" id="PTHR31983">
    <property type="entry name" value="ENDO-1,3(4)-BETA-GLUCANASE 1"/>
    <property type="match status" value="1"/>
</dbReference>
<protein>
    <recommendedName>
        <fullName evidence="3">glucan endo-1,3-beta-D-glucosidase</fullName>
        <ecNumber evidence="3">3.2.1.39</ecNumber>
    </recommendedName>
</protein>
<proteinExistence type="inferred from homology"/>
<dbReference type="Gene3D" id="1.10.287.1170">
    <property type="entry name" value="glycoside hydrolase family 81 endo-[beta] glucanase"/>
    <property type="match status" value="1"/>
</dbReference>
<evidence type="ECO:0000256" key="3">
    <source>
        <dbReference type="ARBA" id="ARBA00012780"/>
    </source>
</evidence>
<keyword evidence="12" id="KW-1185">Reference proteome</keyword>
<dbReference type="RefSeq" id="XP_018710111.1">
    <property type="nucleotide sequence ID" value="XM_018858006.1"/>
</dbReference>
<evidence type="ECO:0000313" key="11">
    <source>
        <dbReference type="EMBL" id="OBA19583.1"/>
    </source>
</evidence>
<dbReference type="InterPro" id="IPR040720">
    <property type="entry name" value="GH81_C"/>
</dbReference>
<dbReference type="OrthoDB" id="4473401at2759"/>
<sequence>MVKLFGDPLTDKAPPGLYAQVPHEQAPVGCNLSTPIQTNNTFNNMLLGDQTFPIWPLPYLVWVTRDGGVDAGIALNHTQNSQIVCGPDPVQNPTQFYFNPPKIKLFAFTASDWADVDVNIARNSKLATVLHVSGKSRDPRTSRLVVPLVYGMGFVTGIYENEWPVINSAVGIQEFRKVGIVNKHRAAKYYVKLFDQVVWSLYISVNGGAEFTLSDPHHIRADRPVTKCVVQLARGETAIYDTCCQRYPVDVILSGEVDKSLKTGYYALNYQMEGESQSGSGLVFVLPHMQEELAPEIRSKFSGLILDSPTKGVMRGYVSDVIAMNLNNLPFDIGFKPWTGVQGYFYSGANYTDEIKSLITSVAANEASQDVTGMCDLDSMYFAGKMLDKFAQIAYVAHFIVRSSDVTLKILPQIKAAIEKFAANHQKKPLVYDVSWKGLISSGGPDEDFGNSNYNDHHFHYGYHVHAIALVAIIDPRWLDENGGLIRNYAVTLVRDYANFSNRDPFFPQTRNFDWFHGHSFAHGIFPSGDGKNEESSSEDYHSIHALQLLGKVLGNDELEAHACLMLRIMKTSLNMYMLFKDDNQQQPVNFRGNKVSGILFENKVDFATFFGRGTVGDEFIHGIHMIPITPVSSYIRDPIFVREEWQEKLAGIVDRIPDGWQGLLRLNQGLFDPPTAWKWFARSDWNPALIDGGMSRTWSLAYLAGIGAAQ</sequence>
<dbReference type="EMBL" id="LXTC01000006">
    <property type="protein sequence ID" value="OBA19583.1"/>
    <property type="molecule type" value="Genomic_DNA"/>
</dbReference>
<evidence type="ECO:0000313" key="12">
    <source>
        <dbReference type="Proteomes" id="UP000092555"/>
    </source>
</evidence>
<evidence type="ECO:0000256" key="7">
    <source>
        <dbReference type="ARBA" id="ARBA00023316"/>
    </source>
</evidence>
<accession>A0A1A0H6P5</accession>
<name>A0A1A0H6P5_9ASCO</name>
<feature type="domain" description="Glycosyl hydrolase family 81 C-terminal" evidence="10">
    <location>
        <begin position="351"/>
        <end position="701"/>
    </location>
</feature>
<dbReference type="InterPro" id="IPR005200">
    <property type="entry name" value="Endo-beta-glucanase"/>
</dbReference>
<organism evidence="11 12">
    <name type="scientific">Metschnikowia bicuspidata var. bicuspidata NRRL YB-4993</name>
    <dbReference type="NCBI Taxonomy" id="869754"/>
    <lineage>
        <taxon>Eukaryota</taxon>
        <taxon>Fungi</taxon>
        <taxon>Dikarya</taxon>
        <taxon>Ascomycota</taxon>
        <taxon>Saccharomycotina</taxon>
        <taxon>Pichiomycetes</taxon>
        <taxon>Metschnikowiaceae</taxon>
        <taxon>Metschnikowia</taxon>
    </lineage>
</organism>
<dbReference type="Pfam" id="PF03639">
    <property type="entry name" value="Glyco_hydro_81"/>
    <property type="match status" value="1"/>
</dbReference>
<gene>
    <name evidence="11" type="ORF">METBIDRAFT_46203</name>
</gene>
<dbReference type="PROSITE" id="PS52008">
    <property type="entry name" value="GH81"/>
    <property type="match status" value="1"/>
</dbReference>
<keyword evidence="7" id="KW-0961">Cell wall biogenesis/degradation</keyword>
<dbReference type="GeneID" id="30030982"/>
<evidence type="ECO:0000256" key="1">
    <source>
        <dbReference type="ARBA" id="ARBA00000382"/>
    </source>
</evidence>
<dbReference type="GO" id="GO:0071555">
    <property type="term" value="P:cell wall organization"/>
    <property type="evidence" value="ECO:0007669"/>
    <property type="project" value="UniProtKB-KW"/>
</dbReference>
<feature type="domain" description="Glycosyl hydrolase family 81 N-terminal" evidence="9">
    <location>
        <begin position="24"/>
        <end position="339"/>
    </location>
</feature>
<evidence type="ECO:0000259" key="10">
    <source>
        <dbReference type="Pfam" id="PF17652"/>
    </source>
</evidence>
<dbReference type="AlphaFoldDB" id="A0A1A0H6P5"/>
<dbReference type="GO" id="GO:0009986">
    <property type="term" value="C:cell surface"/>
    <property type="evidence" value="ECO:0007669"/>
    <property type="project" value="TreeGrafter"/>
</dbReference>
<comment type="similarity">
    <text evidence="2">Belongs to the glycosyl hydrolase 81 family.</text>
</comment>
<dbReference type="InterPro" id="IPR040451">
    <property type="entry name" value="GH81_N"/>
</dbReference>
<evidence type="ECO:0000256" key="8">
    <source>
        <dbReference type="ARBA" id="ARBA00023326"/>
    </source>
</evidence>
<evidence type="ECO:0000256" key="2">
    <source>
        <dbReference type="ARBA" id="ARBA00010730"/>
    </source>
</evidence>